<dbReference type="PANTHER" id="PTHR12526">
    <property type="entry name" value="GLYCOSYLTRANSFERASE"/>
    <property type="match status" value="1"/>
</dbReference>
<keyword evidence="2" id="KW-0808">Transferase</keyword>
<dbReference type="EMBL" id="JAGIOJ010000001">
    <property type="protein sequence ID" value="MBP2399386.1"/>
    <property type="molecule type" value="Genomic_DNA"/>
</dbReference>
<comment type="caution">
    <text evidence="6">The sequence shown here is derived from an EMBL/GenBank/DDBJ whole genome shotgun (WGS) entry which is preliminary data.</text>
</comment>
<name>A0ABS4XSA4_GLUPR</name>
<evidence type="ECO:0000259" key="4">
    <source>
        <dbReference type="Pfam" id="PF13439"/>
    </source>
</evidence>
<feature type="domain" description="Glycosyl transferase family 1" evidence="3">
    <location>
        <begin position="164"/>
        <end position="336"/>
    </location>
</feature>
<dbReference type="Pfam" id="PF13524">
    <property type="entry name" value="Glyco_trans_1_2"/>
    <property type="match status" value="1"/>
</dbReference>
<dbReference type="SUPFAM" id="SSF53756">
    <property type="entry name" value="UDP-Glycosyltransferase/glycogen phosphorylase"/>
    <property type="match status" value="2"/>
</dbReference>
<dbReference type="Pfam" id="PF13439">
    <property type="entry name" value="Glyco_transf_4"/>
    <property type="match status" value="1"/>
</dbReference>
<dbReference type="Gene3D" id="3.40.50.2000">
    <property type="entry name" value="Glycogen Phosphorylase B"/>
    <property type="match status" value="3"/>
</dbReference>
<feature type="domain" description="Spore protein YkvP/CgeB glycosyl transferase-like" evidence="5">
    <location>
        <begin position="628"/>
        <end position="778"/>
    </location>
</feature>
<dbReference type="InterPro" id="IPR028098">
    <property type="entry name" value="Glyco_trans_4-like_N"/>
</dbReference>
<dbReference type="RefSeq" id="WP_188947900.1">
    <property type="nucleotide sequence ID" value="NZ_BMPH01000004.1"/>
</dbReference>
<evidence type="ECO:0000259" key="5">
    <source>
        <dbReference type="Pfam" id="PF13524"/>
    </source>
</evidence>
<evidence type="ECO:0000259" key="3">
    <source>
        <dbReference type="Pfam" id="PF00534"/>
    </source>
</evidence>
<dbReference type="PANTHER" id="PTHR12526:SF637">
    <property type="entry name" value="GLYCOSYLTRANSFERASE EPSF-RELATED"/>
    <property type="match status" value="1"/>
</dbReference>
<keyword evidence="7" id="KW-1185">Reference proteome</keyword>
<dbReference type="CDD" id="cd03801">
    <property type="entry name" value="GT4_PimA-like"/>
    <property type="match status" value="1"/>
</dbReference>
<evidence type="ECO:0000313" key="7">
    <source>
        <dbReference type="Proteomes" id="UP001195422"/>
    </source>
</evidence>
<protein>
    <submittedName>
        <fullName evidence="6">Glycosyltransferase involved in cell wall biosynthesis</fullName>
    </submittedName>
</protein>
<evidence type="ECO:0000256" key="1">
    <source>
        <dbReference type="ARBA" id="ARBA00022676"/>
    </source>
</evidence>
<evidence type="ECO:0000313" key="6">
    <source>
        <dbReference type="EMBL" id="MBP2399386.1"/>
    </source>
</evidence>
<accession>A0ABS4XSA4</accession>
<dbReference type="InterPro" id="IPR001296">
    <property type="entry name" value="Glyco_trans_1"/>
</dbReference>
<organism evidence="6 7">
    <name type="scientific">Glutamicibacter protophormiae</name>
    <name type="common">Brevibacterium protophormiae</name>
    <dbReference type="NCBI Taxonomy" id="37930"/>
    <lineage>
        <taxon>Bacteria</taxon>
        <taxon>Bacillati</taxon>
        <taxon>Actinomycetota</taxon>
        <taxon>Actinomycetes</taxon>
        <taxon>Micrococcales</taxon>
        <taxon>Micrococcaceae</taxon>
        <taxon>Glutamicibacter</taxon>
    </lineage>
</organism>
<keyword evidence="1" id="KW-0328">Glycosyltransferase</keyword>
<proteinExistence type="predicted"/>
<sequence>MRILLYPHDLDMGGSQLNAIDIASQLQAEGHEVIVYGWPGPLVERIKERGLEFIASPRPRFRPTPAIVADLRRLAVERQLDVLHGFEWPPSLECRLAVQGLEGKTSVSTVMSMAVADFIPRDMALTVGTEQIRDERRKKGYSQVSLLEPPIDTRENRADAALGEQFRRAHGIPDDNLLLVVVSRLVPELKLEGILAAITHVGKLAEHRNVSLAIVGDGSAEDLVAAQAAAANEARPGTIIMCGQMSDPRGAYAAADIMLGMGGSALKSLSFAKPLVVQGENGYWKLLDETTLKDFEWQGWYGVGEGAERGEAVLAEELARILDDEPLRRRLGDFGRRLVEERYSLQAAASTMEGIYTSALDRRRASWSEAVRAGVFFGGYLAERAIQKVQRKVVMDDFNSRKLLVERSQHPGARQRVVVFVPGTFWDDLKGTDHMLASALSREASVLWVDPPRTIRSSVSEGRGVSLKPVVVDQLENSVTRIRTQVPGGVRFAILRNLYDLLPLHRIRTFVRAQSAEKPVIINASATASFPKDLDGIKILYVTDDWIAGEQLMGLPVGSVIKRLRANLVEADAVFAVSPTLVQELTQLDPSCGATLLPNGCRLQDLLPDAGQPAAGLVGQLNDRLDLNLLEAIRDAGIALRIAGPLRGNDPAWRARMEEFLASDGVQWVGQIPSEQIAEFLSHCRVGITPYANNEFNQASFPLKTLDYLAAGLPVISTNLPSSKWLATEHVLIAESTREFVDLLGQAVATGLEPAERQERRQIAEQHTWERRAQQLLADIDDCVLTGT</sequence>
<dbReference type="Proteomes" id="UP001195422">
    <property type="component" value="Unassembled WGS sequence"/>
</dbReference>
<evidence type="ECO:0000256" key="2">
    <source>
        <dbReference type="ARBA" id="ARBA00022679"/>
    </source>
</evidence>
<feature type="domain" description="Glycosyltransferase subfamily 4-like N-terminal" evidence="4">
    <location>
        <begin position="13"/>
        <end position="109"/>
    </location>
</feature>
<reference evidence="6 7" key="1">
    <citation type="submission" date="2021-03" db="EMBL/GenBank/DDBJ databases">
        <title>Sequencing the genomes of 1000 actinobacteria strains.</title>
        <authorList>
            <person name="Klenk H.-P."/>
        </authorList>
    </citation>
    <scope>NUCLEOTIDE SEQUENCE [LARGE SCALE GENOMIC DNA]</scope>
    <source>
        <strain evidence="6 7">DSM 20168</strain>
    </source>
</reference>
<gene>
    <name evidence="6" type="ORF">JOF39_002467</name>
</gene>
<dbReference type="Pfam" id="PF00534">
    <property type="entry name" value="Glycos_transf_1"/>
    <property type="match status" value="1"/>
</dbReference>
<dbReference type="InterPro" id="IPR055259">
    <property type="entry name" value="YkvP/CgeB_Glyco_trans-like"/>
</dbReference>